<dbReference type="PROSITE" id="PS51257">
    <property type="entry name" value="PROKAR_LIPOPROTEIN"/>
    <property type="match status" value="1"/>
</dbReference>
<proteinExistence type="predicted"/>
<dbReference type="EMBL" id="CP158375">
    <property type="protein sequence ID" value="XDO95870.1"/>
    <property type="molecule type" value="Genomic_DNA"/>
</dbReference>
<feature type="region of interest" description="Disordered" evidence="1">
    <location>
        <begin position="320"/>
        <end position="340"/>
    </location>
</feature>
<name>A0AB39KQ92_9CAUL</name>
<evidence type="ECO:0000313" key="3">
    <source>
        <dbReference type="EMBL" id="XDO95870.1"/>
    </source>
</evidence>
<evidence type="ECO:0008006" key="4">
    <source>
        <dbReference type="Google" id="ProtNLM"/>
    </source>
</evidence>
<feature type="chain" id="PRO_5044254341" description="Lipoprotein" evidence="2">
    <location>
        <begin position="24"/>
        <end position="340"/>
    </location>
</feature>
<protein>
    <recommendedName>
        <fullName evidence="4">Lipoprotein</fullName>
    </recommendedName>
</protein>
<feature type="signal peptide" evidence="2">
    <location>
        <begin position="1"/>
        <end position="23"/>
    </location>
</feature>
<sequence>MIRNSRVKALAGLSLLAVLAACASPAPPPPPPPVAYVPPPITLSPRIVEQAAAYRGYMQSAGAVSAAFTDGGQVAQAVKVGASYESRQLVSGAVAYAAVIALQDPAFVSAVREFAANQSQRQQVTQQILRDPAYAVVIRGSDTAAGLIISALGTDATQVYMNGRAVKQAAYDIQRQKWSLAAVSNREARLAEAKALSATPALAPQDETARLHQVSTGVTPLGLTPASAPPPYTQLVIRGLAVAALAALGEAGDMQMATVQPLLAEPVAGQCLNLAKLNLYQCLAVAKPHYEDVFCVGQHILMDTGQCLIKSSGAAMPYIPPPPTPVKAPVKKKAPAKKKG</sequence>
<organism evidence="3">
    <name type="scientific">Caulobacter sp. 73W</name>
    <dbReference type="NCBI Taxonomy" id="3161137"/>
    <lineage>
        <taxon>Bacteria</taxon>
        <taxon>Pseudomonadati</taxon>
        <taxon>Pseudomonadota</taxon>
        <taxon>Alphaproteobacteria</taxon>
        <taxon>Caulobacterales</taxon>
        <taxon>Caulobacteraceae</taxon>
        <taxon>Caulobacter</taxon>
    </lineage>
</organism>
<reference evidence="3" key="1">
    <citation type="submission" date="2024-06" db="EMBL/GenBank/DDBJ databases">
        <title>Caulobacter inopinatus, sp. nov.</title>
        <authorList>
            <person name="Donachie S.P."/>
        </authorList>
    </citation>
    <scope>NUCLEOTIDE SEQUENCE</scope>
    <source>
        <strain evidence="3">73W</strain>
    </source>
</reference>
<evidence type="ECO:0000256" key="1">
    <source>
        <dbReference type="SAM" id="MobiDB-lite"/>
    </source>
</evidence>
<feature type="compositionally biased region" description="Basic residues" evidence="1">
    <location>
        <begin position="329"/>
        <end position="340"/>
    </location>
</feature>
<dbReference type="RefSeq" id="WP_369058716.1">
    <property type="nucleotide sequence ID" value="NZ_CP158375.1"/>
</dbReference>
<dbReference type="AlphaFoldDB" id="A0AB39KQ92"/>
<accession>A0AB39KQ92</accession>
<evidence type="ECO:0000256" key="2">
    <source>
        <dbReference type="SAM" id="SignalP"/>
    </source>
</evidence>
<gene>
    <name evidence="3" type="ORF">ABOZ73_13845</name>
</gene>
<keyword evidence="2" id="KW-0732">Signal</keyword>